<reference evidence="2 3" key="1">
    <citation type="submission" date="2019-06" db="EMBL/GenBank/DDBJ databases">
        <title>Whole genome shotgun sequence of Vibrio inusitatus NBRC 102082.</title>
        <authorList>
            <person name="Hosoyama A."/>
            <person name="Uohara A."/>
            <person name="Ohji S."/>
            <person name="Ichikawa N."/>
        </authorList>
    </citation>
    <scope>NUCLEOTIDE SEQUENCE [LARGE SCALE GENOMIC DNA]</scope>
    <source>
        <strain evidence="2 3">NBRC 102082</strain>
    </source>
</reference>
<gene>
    <name evidence="2" type="ORF">VIN01S_30720</name>
</gene>
<dbReference type="EMBL" id="BJLF01000017">
    <property type="protein sequence ID" value="GEA52268.1"/>
    <property type="molecule type" value="Genomic_DNA"/>
</dbReference>
<feature type="transmembrane region" description="Helical" evidence="1">
    <location>
        <begin position="6"/>
        <end position="37"/>
    </location>
</feature>
<dbReference type="AlphaFoldDB" id="A0A4Y3HZ13"/>
<evidence type="ECO:0000256" key="1">
    <source>
        <dbReference type="SAM" id="Phobius"/>
    </source>
</evidence>
<keyword evidence="1" id="KW-0812">Transmembrane</keyword>
<dbReference type="PROSITE" id="PS51257">
    <property type="entry name" value="PROKAR_LIPOPROTEIN"/>
    <property type="match status" value="1"/>
</dbReference>
<evidence type="ECO:0000313" key="2">
    <source>
        <dbReference type="EMBL" id="GEA52268.1"/>
    </source>
</evidence>
<accession>A0A4Y3HZ13</accession>
<sequence>MGKVIFFYASIDLALLHLGFGILGCLTGSGVIAALIISLEEYDPRISPTLEFGLATVFLTLSYFSALIIYTI</sequence>
<keyword evidence="1" id="KW-0472">Membrane</keyword>
<comment type="caution">
    <text evidence="2">The sequence shown here is derived from an EMBL/GenBank/DDBJ whole genome shotgun (WGS) entry which is preliminary data.</text>
</comment>
<dbReference type="Proteomes" id="UP000318717">
    <property type="component" value="Unassembled WGS sequence"/>
</dbReference>
<name>A0A4Y3HZ13_9VIBR</name>
<keyword evidence="1" id="KW-1133">Transmembrane helix</keyword>
<keyword evidence="3" id="KW-1185">Reference proteome</keyword>
<proteinExistence type="predicted"/>
<evidence type="ECO:0000313" key="3">
    <source>
        <dbReference type="Proteomes" id="UP000318717"/>
    </source>
</evidence>
<protein>
    <submittedName>
        <fullName evidence="2">Uncharacterized protein</fullName>
    </submittedName>
</protein>
<organism evidence="2 3">
    <name type="scientific">Vibrio inusitatus NBRC 102082</name>
    <dbReference type="NCBI Taxonomy" id="1219070"/>
    <lineage>
        <taxon>Bacteria</taxon>
        <taxon>Pseudomonadati</taxon>
        <taxon>Pseudomonadota</taxon>
        <taxon>Gammaproteobacteria</taxon>
        <taxon>Vibrionales</taxon>
        <taxon>Vibrionaceae</taxon>
        <taxon>Vibrio</taxon>
    </lineage>
</organism>
<feature type="transmembrane region" description="Helical" evidence="1">
    <location>
        <begin position="49"/>
        <end position="70"/>
    </location>
</feature>